<dbReference type="PROSITE" id="PS00027">
    <property type="entry name" value="HOMEOBOX_1"/>
    <property type="match status" value="1"/>
</dbReference>
<evidence type="ECO:0000256" key="3">
    <source>
        <dbReference type="ARBA" id="ARBA00022473"/>
    </source>
</evidence>
<dbReference type="FunFam" id="1.10.10.60:FF:000189">
    <property type="entry name" value="Homeobox protein engrailed-like"/>
    <property type="match status" value="1"/>
</dbReference>
<feature type="DNA-binding region" description="Homeobox" evidence="7">
    <location>
        <begin position="155"/>
        <end position="214"/>
    </location>
</feature>
<dbReference type="InterPro" id="IPR020479">
    <property type="entry name" value="HD_metazoa"/>
</dbReference>
<organism evidence="11 12">
    <name type="scientific">Ditylenchus destructor</name>
    <dbReference type="NCBI Taxonomy" id="166010"/>
    <lineage>
        <taxon>Eukaryota</taxon>
        <taxon>Metazoa</taxon>
        <taxon>Ecdysozoa</taxon>
        <taxon>Nematoda</taxon>
        <taxon>Chromadorea</taxon>
        <taxon>Rhabditida</taxon>
        <taxon>Tylenchina</taxon>
        <taxon>Tylenchomorpha</taxon>
        <taxon>Sphaerularioidea</taxon>
        <taxon>Anguinidae</taxon>
        <taxon>Anguininae</taxon>
        <taxon>Ditylenchus</taxon>
    </lineage>
</organism>
<dbReference type="InterPro" id="IPR001356">
    <property type="entry name" value="HD"/>
</dbReference>
<dbReference type="GO" id="GO:0005634">
    <property type="term" value="C:nucleus"/>
    <property type="evidence" value="ECO:0007669"/>
    <property type="project" value="UniProtKB-SubCell"/>
</dbReference>
<dbReference type="Pfam" id="PF00046">
    <property type="entry name" value="Homeodomain"/>
    <property type="match status" value="1"/>
</dbReference>
<dbReference type="PRINTS" id="PR00026">
    <property type="entry name" value="ENGRAILED"/>
</dbReference>
<accession>A0AAD4RDX7</accession>
<dbReference type="InterPro" id="IPR050720">
    <property type="entry name" value="Engrailed_Homeobox_TFs"/>
</dbReference>
<dbReference type="Proteomes" id="UP001201812">
    <property type="component" value="Unassembled WGS sequence"/>
</dbReference>
<dbReference type="EMBL" id="JAKKPZ010000001">
    <property type="protein sequence ID" value="KAI1729306.1"/>
    <property type="molecule type" value="Genomic_DNA"/>
</dbReference>
<dbReference type="PANTHER" id="PTHR24341">
    <property type="entry name" value="HOMEOBOX PROTEIN ENGRAILED"/>
    <property type="match status" value="1"/>
</dbReference>
<reference evidence="11" key="1">
    <citation type="submission" date="2022-01" db="EMBL/GenBank/DDBJ databases">
        <title>Genome Sequence Resource for Two Populations of Ditylenchus destructor, the Migratory Endoparasitic Phytonematode.</title>
        <authorList>
            <person name="Zhang H."/>
            <person name="Lin R."/>
            <person name="Xie B."/>
        </authorList>
    </citation>
    <scope>NUCLEOTIDE SEQUENCE</scope>
    <source>
        <strain evidence="11">BazhouSP</strain>
    </source>
</reference>
<protein>
    <submittedName>
        <fullName evidence="11">Homeobox domain-containing protein</fullName>
    </submittedName>
</protein>
<dbReference type="GO" id="GO:0000978">
    <property type="term" value="F:RNA polymerase II cis-regulatory region sequence-specific DNA binding"/>
    <property type="evidence" value="ECO:0007669"/>
    <property type="project" value="TreeGrafter"/>
</dbReference>
<gene>
    <name evidence="11" type="ORF">DdX_01538</name>
</gene>
<evidence type="ECO:0000256" key="7">
    <source>
        <dbReference type="PROSITE-ProRule" id="PRU00108"/>
    </source>
</evidence>
<dbReference type="InterPro" id="IPR017970">
    <property type="entry name" value="Homeobox_CS"/>
</dbReference>
<dbReference type="CDD" id="cd00086">
    <property type="entry name" value="homeodomain"/>
    <property type="match status" value="1"/>
</dbReference>
<dbReference type="PRINTS" id="PR00024">
    <property type="entry name" value="HOMEOBOX"/>
</dbReference>
<dbReference type="InterPro" id="IPR009057">
    <property type="entry name" value="Homeodomain-like_sf"/>
</dbReference>
<evidence type="ECO:0000259" key="10">
    <source>
        <dbReference type="PROSITE" id="PS50071"/>
    </source>
</evidence>
<keyword evidence="5 7" id="KW-0371">Homeobox</keyword>
<name>A0AAD4RDX7_9BILA</name>
<dbReference type="GO" id="GO:0000981">
    <property type="term" value="F:DNA-binding transcription factor activity, RNA polymerase II-specific"/>
    <property type="evidence" value="ECO:0007669"/>
    <property type="project" value="InterPro"/>
</dbReference>
<dbReference type="SUPFAM" id="SSF46689">
    <property type="entry name" value="Homeodomain-like"/>
    <property type="match status" value="1"/>
</dbReference>
<dbReference type="PANTHER" id="PTHR24341:SF6">
    <property type="entry name" value="HOMEOBOX PROTEIN INVECTED"/>
    <property type="match status" value="1"/>
</dbReference>
<evidence type="ECO:0000313" key="11">
    <source>
        <dbReference type="EMBL" id="KAI1729306.1"/>
    </source>
</evidence>
<dbReference type="PROSITE" id="PS50071">
    <property type="entry name" value="HOMEOBOX_2"/>
    <property type="match status" value="1"/>
</dbReference>
<evidence type="ECO:0000256" key="6">
    <source>
        <dbReference type="ARBA" id="ARBA00023242"/>
    </source>
</evidence>
<evidence type="ECO:0000256" key="1">
    <source>
        <dbReference type="ARBA" id="ARBA00004123"/>
    </source>
</evidence>
<evidence type="ECO:0000256" key="5">
    <source>
        <dbReference type="ARBA" id="ARBA00023155"/>
    </source>
</evidence>
<dbReference type="InterPro" id="IPR000747">
    <property type="entry name" value="HD_engrailed"/>
</dbReference>
<feature type="domain" description="Homeobox" evidence="10">
    <location>
        <begin position="153"/>
        <end position="213"/>
    </location>
</feature>
<evidence type="ECO:0000256" key="9">
    <source>
        <dbReference type="SAM" id="MobiDB-lite"/>
    </source>
</evidence>
<comment type="subcellular location">
    <subcellularLocation>
        <location evidence="1 7 8">Nucleus</location>
    </subcellularLocation>
</comment>
<dbReference type="AlphaFoldDB" id="A0AAD4RDX7"/>
<dbReference type="Gene3D" id="1.10.10.60">
    <property type="entry name" value="Homeodomain-like"/>
    <property type="match status" value="1"/>
</dbReference>
<keyword evidence="4 7" id="KW-0238">DNA-binding</keyword>
<keyword evidence="12" id="KW-1185">Reference proteome</keyword>
<dbReference type="SMART" id="SM00389">
    <property type="entry name" value="HOX"/>
    <property type="match status" value="1"/>
</dbReference>
<proteinExistence type="inferred from homology"/>
<comment type="caution">
    <text evidence="11">The sequence shown here is derived from an EMBL/GenBank/DDBJ whole genome shotgun (WGS) entry which is preliminary data.</text>
</comment>
<keyword evidence="6 7" id="KW-0539">Nucleus</keyword>
<evidence type="ECO:0000313" key="12">
    <source>
        <dbReference type="Proteomes" id="UP001201812"/>
    </source>
</evidence>
<dbReference type="PRINTS" id="PR00031">
    <property type="entry name" value="HTHREPRESSR"/>
</dbReference>
<dbReference type="InterPro" id="IPR000047">
    <property type="entry name" value="HTH_motif"/>
</dbReference>
<feature type="region of interest" description="Disordered" evidence="9">
    <location>
        <begin position="33"/>
        <end position="65"/>
    </location>
</feature>
<dbReference type="GO" id="GO:0030182">
    <property type="term" value="P:neuron differentiation"/>
    <property type="evidence" value="ECO:0007669"/>
    <property type="project" value="TreeGrafter"/>
</dbReference>
<evidence type="ECO:0000256" key="8">
    <source>
        <dbReference type="RuleBase" id="RU000682"/>
    </source>
</evidence>
<feature type="compositionally biased region" description="Low complexity" evidence="9">
    <location>
        <begin position="34"/>
        <end position="48"/>
    </location>
</feature>
<sequence length="234" mass="26507">MDIEECCKMEEVIPHLSARYFFGKLANPNIAIGQTSEHSTTEQSSPSSGVGSMNTTASSSLCSPTNTSSLKFSIENILQSDFGNKAACEPSPQHPIYLPKATTSTYEEAAIAALPPPNDATDKYPAWIFCTRYSDRPSSGPRTRKVKRKEMLEEEKRPRTAFTVEQLQHLKQQFDNSRYLTEKRRQELAHELGLNESQIKIWFQNKRAKQKKTNTNMRRSSFLQLMAAQGLYHP</sequence>
<dbReference type="GO" id="GO:0009653">
    <property type="term" value="P:anatomical structure morphogenesis"/>
    <property type="evidence" value="ECO:0007669"/>
    <property type="project" value="UniProtKB-ARBA"/>
</dbReference>
<keyword evidence="3" id="KW-0217">Developmental protein</keyword>
<comment type="similarity">
    <text evidence="2">Belongs to the engrailed homeobox family.</text>
</comment>
<evidence type="ECO:0000256" key="4">
    <source>
        <dbReference type="ARBA" id="ARBA00023125"/>
    </source>
</evidence>
<evidence type="ECO:0000256" key="2">
    <source>
        <dbReference type="ARBA" id="ARBA00010896"/>
    </source>
</evidence>